<dbReference type="InterPro" id="IPR000182">
    <property type="entry name" value="GNAT_dom"/>
</dbReference>
<dbReference type="Pfam" id="PF00583">
    <property type="entry name" value="Acetyltransf_1"/>
    <property type="match status" value="1"/>
</dbReference>
<keyword evidence="3" id="KW-0012">Acyltransferase</keyword>
<gene>
    <name evidence="5" type="ordered locus">Thexy_0406</name>
</gene>
<evidence type="ECO:0000256" key="1">
    <source>
        <dbReference type="ARBA" id="ARBA00008694"/>
    </source>
</evidence>
<evidence type="ECO:0000313" key="6">
    <source>
        <dbReference type="Proteomes" id="UP000007239"/>
    </source>
</evidence>
<protein>
    <submittedName>
        <fullName evidence="5">GCN5-related N-acetyltransferase</fullName>
    </submittedName>
</protein>
<dbReference type="CDD" id="cd04301">
    <property type="entry name" value="NAT_SF"/>
    <property type="match status" value="1"/>
</dbReference>
<dbReference type="EMBL" id="CP002739">
    <property type="protein sequence ID" value="AEF16460.1"/>
    <property type="molecule type" value="Genomic_DNA"/>
</dbReference>
<reference evidence="5" key="1">
    <citation type="submission" date="2011-05" db="EMBL/GenBank/DDBJ databases">
        <title>Complete sequence of Thermoanaerobacterium xylanolyticum LX-11.</title>
        <authorList>
            <consortium name="US DOE Joint Genome Institute"/>
            <person name="Lucas S."/>
            <person name="Han J."/>
            <person name="Lapidus A."/>
            <person name="Cheng J.-F."/>
            <person name="Goodwin L."/>
            <person name="Pitluck S."/>
            <person name="Peters L."/>
            <person name="Mikhailova N."/>
            <person name="Lu M."/>
            <person name="Han C."/>
            <person name="Tapia R."/>
            <person name="Land M."/>
            <person name="Hauser L."/>
            <person name="Kyrpides N."/>
            <person name="Ivanova N."/>
            <person name="Pagani I."/>
            <person name="Hemme C."/>
            <person name="Woyke T."/>
        </authorList>
    </citation>
    <scope>NUCLEOTIDE SEQUENCE</scope>
    <source>
        <strain evidence="5">LX-11</strain>
    </source>
</reference>
<evidence type="ECO:0000313" key="5">
    <source>
        <dbReference type="EMBL" id="AEF16460.1"/>
    </source>
</evidence>
<dbReference type="InterPro" id="IPR016181">
    <property type="entry name" value="Acyl_CoA_acyltransferase"/>
</dbReference>
<organism evidence="5 6">
    <name type="scientific">Thermoanaerobacterium xylanolyticum (strain ATCC 49914 / DSM 7097 / LX-11)</name>
    <dbReference type="NCBI Taxonomy" id="858215"/>
    <lineage>
        <taxon>Bacteria</taxon>
        <taxon>Bacillati</taxon>
        <taxon>Bacillota</taxon>
        <taxon>Clostridia</taxon>
        <taxon>Thermoanaerobacterales</taxon>
        <taxon>Thermoanaerobacteraceae</taxon>
        <taxon>Thermoanaerobacterium</taxon>
    </lineage>
</organism>
<dbReference type="InterPro" id="IPR051016">
    <property type="entry name" value="Diverse_Substrate_AcTransf"/>
</dbReference>
<dbReference type="STRING" id="858215.Thexy_0406"/>
<dbReference type="RefSeq" id="WP_013787213.1">
    <property type="nucleotide sequence ID" value="NC_015555.1"/>
</dbReference>
<dbReference type="AlphaFoldDB" id="F6BH16"/>
<dbReference type="GO" id="GO:0008080">
    <property type="term" value="F:N-acetyltransferase activity"/>
    <property type="evidence" value="ECO:0007669"/>
    <property type="project" value="TreeGrafter"/>
</dbReference>
<name>F6BH16_THEXL</name>
<dbReference type="PANTHER" id="PTHR10545:SF29">
    <property type="entry name" value="GH14572P-RELATED"/>
    <property type="match status" value="1"/>
</dbReference>
<dbReference type="HOGENOM" id="CLU_013985_41_3_9"/>
<dbReference type="SUPFAM" id="SSF55729">
    <property type="entry name" value="Acyl-CoA N-acyltransferases (Nat)"/>
    <property type="match status" value="1"/>
</dbReference>
<keyword evidence="6" id="KW-1185">Reference proteome</keyword>
<proteinExistence type="inferred from homology"/>
<dbReference type="Gene3D" id="3.40.630.30">
    <property type="match status" value="1"/>
</dbReference>
<dbReference type="Proteomes" id="UP000007239">
    <property type="component" value="Chromosome"/>
</dbReference>
<dbReference type="FunFam" id="3.40.630.30:FF:000064">
    <property type="entry name" value="GNAT family acetyltransferase"/>
    <property type="match status" value="1"/>
</dbReference>
<sequence length="173" mass="20295">MKDLADRKGDRFKIRFAVENDVTLILNFIRELAEYEKLLSEVVATEELLRESLFERKVAEVIIGEYDGEPVGFALFFHNFSTFLGRPGIYLEDLYIKPEMRGKGFGKIMLAFLAKLALERNCGRLEWSCLDWNEPSIKFYRQIGAVPMDEWTVYRVHDKALVDLAKRFYDFFT</sequence>
<dbReference type="KEGG" id="txy:Thexy_0406"/>
<dbReference type="PROSITE" id="PS51186">
    <property type="entry name" value="GNAT"/>
    <property type="match status" value="1"/>
</dbReference>
<comment type="similarity">
    <text evidence="1">Belongs to the acetyltransferase family.</text>
</comment>
<dbReference type="PANTHER" id="PTHR10545">
    <property type="entry name" value="DIAMINE N-ACETYLTRANSFERASE"/>
    <property type="match status" value="1"/>
</dbReference>
<evidence type="ECO:0000256" key="3">
    <source>
        <dbReference type="ARBA" id="ARBA00023315"/>
    </source>
</evidence>
<feature type="domain" description="N-acetyltransferase" evidence="4">
    <location>
        <begin position="12"/>
        <end position="169"/>
    </location>
</feature>
<dbReference type="eggNOG" id="COG0454">
    <property type="taxonomic scope" value="Bacteria"/>
</dbReference>
<evidence type="ECO:0000259" key="4">
    <source>
        <dbReference type="PROSITE" id="PS51186"/>
    </source>
</evidence>
<evidence type="ECO:0000256" key="2">
    <source>
        <dbReference type="ARBA" id="ARBA00022679"/>
    </source>
</evidence>
<accession>F6BH16</accession>
<keyword evidence="2 5" id="KW-0808">Transferase</keyword>